<feature type="chain" id="PRO_5040441665" evidence="2">
    <location>
        <begin position="28"/>
        <end position="116"/>
    </location>
</feature>
<reference evidence="3 4" key="1">
    <citation type="journal article" date="2020" name="Genome Biol. Evol.">
        <title>Comparative genomics of Sclerotiniaceae.</title>
        <authorList>
            <person name="Valero Jimenez C.A."/>
            <person name="Steentjes M."/>
            <person name="Scholten O.E."/>
            <person name="Van Kan J.A.L."/>
        </authorList>
    </citation>
    <scope>NUCLEOTIDE SEQUENCE [LARGE SCALE GENOMIC DNA]</scope>
    <source>
        <strain evidence="3 4">MUCL 94</strain>
    </source>
</reference>
<evidence type="ECO:0000313" key="4">
    <source>
        <dbReference type="Proteomes" id="UP000710849"/>
    </source>
</evidence>
<comment type="caution">
    <text evidence="3">The sequence shown here is derived from an EMBL/GenBank/DDBJ whole genome shotgun (WGS) entry which is preliminary data.</text>
</comment>
<feature type="region of interest" description="Disordered" evidence="1">
    <location>
        <begin position="75"/>
        <end position="116"/>
    </location>
</feature>
<dbReference type="GeneID" id="62152027"/>
<evidence type="ECO:0000313" key="3">
    <source>
        <dbReference type="EMBL" id="KAF7934079.1"/>
    </source>
</evidence>
<dbReference type="AlphaFoldDB" id="A0A9P5IET3"/>
<sequence>MNVYASSLASIFIFFLFSSSPPPPPSSYPPYHTLPSTSPTHSSALTALSPSPPSVPTRPRTLKPISLGTFLDKFGNKRVHSDNEENEGGEVSSKGDIEEMQSIEELENTIPNSPGK</sequence>
<accession>A0A9P5IET3</accession>
<feature type="signal peptide" evidence="2">
    <location>
        <begin position="1"/>
        <end position="27"/>
    </location>
</feature>
<evidence type="ECO:0000256" key="1">
    <source>
        <dbReference type="SAM" id="MobiDB-lite"/>
    </source>
</evidence>
<dbReference type="RefSeq" id="XP_038730036.1">
    <property type="nucleotide sequence ID" value="XM_038878954.1"/>
</dbReference>
<dbReference type="EMBL" id="RCSW01000018">
    <property type="protein sequence ID" value="KAF7934079.1"/>
    <property type="molecule type" value="Genomic_DNA"/>
</dbReference>
<feature type="compositionally biased region" description="Low complexity" evidence="1">
    <location>
        <begin position="29"/>
        <end position="49"/>
    </location>
</feature>
<keyword evidence="2" id="KW-0732">Signal</keyword>
<name>A0A9P5IET3_9HELO</name>
<gene>
    <name evidence="3" type="ORF">EAE97_008439</name>
</gene>
<organism evidence="3 4">
    <name type="scientific">Botrytis byssoidea</name>
    <dbReference type="NCBI Taxonomy" id="139641"/>
    <lineage>
        <taxon>Eukaryota</taxon>
        <taxon>Fungi</taxon>
        <taxon>Dikarya</taxon>
        <taxon>Ascomycota</taxon>
        <taxon>Pezizomycotina</taxon>
        <taxon>Leotiomycetes</taxon>
        <taxon>Helotiales</taxon>
        <taxon>Sclerotiniaceae</taxon>
        <taxon>Botrytis</taxon>
    </lineage>
</organism>
<feature type="region of interest" description="Disordered" evidence="1">
    <location>
        <begin position="22"/>
        <end position="62"/>
    </location>
</feature>
<dbReference type="Proteomes" id="UP000710849">
    <property type="component" value="Unassembled WGS sequence"/>
</dbReference>
<protein>
    <submittedName>
        <fullName evidence="3">Uncharacterized protein</fullName>
    </submittedName>
</protein>
<keyword evidence="4" id="KW-1185">Reference proteome</keyword>
<proteinExistence type="predicted"/>
<feature type="compositionally biased region" description="Acidic residues" evidence="1">
    <location>
        <begin position="98"/>
        <end position="107"/>
    </location>
</feature>
<evidence type="ECO:0000256" key="2">
    <source>
        <dbReference type="SAM" id="SignalP"/>
    </source>
</evidence>